<dbReference type="Pfam" id="PF15454">
    <property type="entry name" value="LAMTOR"/>
    <property type="match status" value="1"/>
</dbReference>
<feature type="domain" description="Mos1 transposase HTH" evidence="12">
    <location>
        <begin position="21"/>
        <end position="53"/>
    </location>
</feature>
<keyword evidence="14" id="KW-1185">Reference proteome</keyword>
<gene>
    <name evidence="13" type="ORF">V1478_015848</name>
</gene>
<dbReference type="Proteomes" id="UP001607302">
    <property type="component" value="Unassembled WGS sequence"/>
</dbReference>
<keyword evidence="7" id="KW-0472">Membrane</keyword>
<dbReference type="InterPro" id="IPR028209">
    <property type="entry name" value="LAMTOR1/MEH1"/>
</dbReference>
<dbReference type="Pfam" id="PF17906">
    <property type="entry name" value="HTH_48"/>
    <property type="match status" value="1"/>
</dbReference>
<evidence type="ECO:0000256" key="9">
    <source>
        <dbReference type="ARBA" id="ARBA00023228"/>
    </source>
</evidence>
<dbReference type="GO" id="GO:0005765">
    <property type="term" value="C:lysosomal membrane"/>
    <property type="evidence" value="ECO:0007669"/>
    <property type="project" value="UniProtKB-SubCell"/>
</dbReference>
<organism evidence="13 14">
    <name type="scientific">Vespula squamosa</name>
    <name type="common">Southern yellow jacket</name>
    <name type="synonym">Wasp</name>
    <dbReference type="NCBI Taxonomy" id="30214"/>
    <lineage>
        <taxon>Eukaryota</taxon>
        <taxon>Metazoa</taxon>
        <taxon>Ecdysozoa</taxon>
        <taxon>Arthropoda</taxon>
        <taxon>Hexapoda</taxon>
        <taxon>Insecta</taxon>
        <taxon>Pterygota</taxon>
        <taxon>Neoptera</taxon>
        <taxon>Endopterygota</taxon>
        <taxon>Hymenoptera</taxon>
        <taxon>Apocrita</taxon>
        <taxon>Aculeata</taxon>
        <taxon>Vespoidea</taxon>
        <taxon>Vespidae</taxon>
        <taxon>Vespinae</taxon>
        <taxon>Vespula</taxon>
    </lineage>
</organism>
<dbReference type="EMBL" id="JAUDFV010000156">
    <property type="protein sequence ID" value="KAL2714663.1"/>
    <property type="molecule type" value="Genomic_DNA"/>
</dbReference>
<evidence type="ECO:0000256" key="3">
    <source>
        <dbReference type="ARBA" id="ARBA00010861"/>
    </source>
</evidence>
<dbReference type="SMART" id="SM01262">
    <property type="entry name" value="LAMTOR"/>
    <property type="match status" value="1"/>
</dbReference>
<comment type="subcellular location">
    <subcellularLocation>
        <location evidence="2">Late endosome membrane</location>
        <topology evidence="2">Lipid-anchor</topology>
        <orientation evidence="2">Cytoplasmic side</orientation>
    </subcellularLocation>
    <subcellularLocation>
        <location evidence="1">Lysosome membrane</location>
        <topology evidence="1">Lipid-anchor</topology>
        <orientation evidence="1">Cytoplasmic side</orientation>
    </subcellularLocation>
</comment>
<dbReference type="PANTHER" id="PTHR13401:SF2">
    <property type="entry name" value="RAGULATOR COMPLEX PROTEIN LAMTOR1"/>
    <property type="match status" value="1"/>
</dbReference>
<dbReference type="InterPro" id="IPR041426">
    <property type="entry name" value="Mos1_HTH"/>
</dbReference>
<evidence type="ECO:0000256" key="5">
    <source>
        <dbReference type="ARBA" id="ARBA00022707"/>
    </source>
</evidence>
<evidence type="ECO:0000256" key="7">
    <source>
        <dbReference type="ARBA" id="ARBA00023136"/>
    </source>
</evidence>
<evidence type="ECO:0000313" key="13">
    <source>
        <dbReference type="EMBL" id="KAL2714663.1"/>
    </source>
</evidence>
<dbReference type="Gene3D" id="1.10.10.1450">
    <property type="match status" value="1"/>
</dbReference>
<dbReference type="PANTHER" id="PTHR13401">
    <property type="entry name" value="RAGULATOR COMPLEX PROTEIN LAMTOR1"/>
    <property type="match status" value="1"/>
</dbReference>
<keyword evidence="6" id="KW-0967">Endosome</keyword>
<reference evidence="13 14" key="1">
    <citation type="journal article" date="2024" name="Ann. Entomol. Soc. Am.">
        <title>Genomic analyses of the southern and eastern yellowjacket wasps (Hymenoptera: Vespidae) reveal evolutionary signatures of social life.</title>
        <authorList>
            <person name="Catto M.A."/>
            <person name="Caine P.B."/>
            <person name="Orr S.E."/>
            <person name="Hunt B.G."/>
            <person name="Goodisman M.A.D."/>
        </authorList>
    </citation>
    <scope>NUCLEOTIDE SEQUENCE [LARGE SCALE GENOMIC DNA]</scope>
    <source>
        <strain evidence="13">233</strain>
        <tissue evidence="13">Head and thorax</tissue>
    </source>
</reference>
<evidence type="ECO:0000259" key="12">
    <source>
        <dbReference type="Pfam" id="PF17906"/>
    </source>
</evidence>
<comment type="similarity">
    <text evidence="3">Belongs to the LAMTOR1 family.</text>
</comment>
<dbReference type="GO" id="GO:0031902">
    <property type="term" value="C:late endosome membrane"/>
    <property type="evidence" value="ECO:0007669"/>
    <property type="project" value="UniProtKB-SubCell"/>
</dbReference>
<name>A0ABD2A205_VESSQ</name>
<evidence type="ECO:0000256" key="10">
    <source>
        <dbReference type="ARBA" id="ARBA00023288"/>
    </source>
</evidence>
<keyword evidence="5" id="KW-0519">Myristate</keyword>
<comment type="caution">
    <text evidence="13">The sequence shown here is derived from an EMBL/GenBank/DDBJ whole genome shotgun (WGS) entry which is preliminary data.</text>
</comment>
<accession>A0ABD2A205</accession>
<protein>
    <recommendedName>
        <fullName evidence="4">Ragulator complex protein LAMTOR1</fullName>
    </recommendedName>
    <alternativeName>
        <fullName evidence="11">Late endosomal/lysosomal adaptor and MAPK and MTOR activator 1</fullName>
    </alternativeName>
</protein>
<keyword evidence="10" id="KW-0449">Lipoprotein</keyword>
<evidence type="ECO:0000256" key="11">
    <source>
        <dbReference type="ARBA" id="ARBA00032695"/>
    </source>
</evidence>
<evidence type="ECO:0000256" key="4">
    <source>
        <dbReference type="ARBA" id="ARBA00016099"/>
    </source>
</evidence>
<sequence length="248" mass="27794">MGCCYSFCKEDTGPQAYNVVEIKQYKSATNTAKKICSLYGNDIITETAVQRWFILICKNPGLITQELANRLEFLYLTVNKKIDKFTKVSKLKISVPYSGEVNERTHLLVDPVSNNTNIPRVHSDDYVNQYANSEPKKTDEQSALNRILHETAANVIDIGALDSHNLEQHEYMDRSRAYAKRIEAGGFKVPDNTVCLLKDIPAPERILASNPLAAGDHELITGMLKNAVVALNDIKVEHKEDLVVPFLS</sequence>
<proteinExistence type="inferred from homology"/>
<evidence type="ECO:0000256" key="6">
    <source>
        <dbReference type="ARBA" id="ARBA00022753"/>
    </source>
</evidence>
<keyword evidence="8" id="KW-0564">Palmitate</keyword>
<dbReference type="AlphaFoldDB" id="A0ABD2A205"/>
<evidence type="ECO:0000313" key="14">
    <source>
        <dbReference type="Proteomes" id="UP001607302"/>
    </source>
</evidence>
<evidence type="ECO:0000256" key="2">
    <source>
        <dbReference type="ARBA" id="ARBA00004577"/>
    </source>
</evidence>
<evidence type="ECO:0000256" key="1">
    <source>
        <dbReference type="ARBA" id="ARBA00004122"/>
    </source>
</evidence>
<evidence type="ECO:0000256" key="8">
    <source>
        <dbReference type="ARBA" id="ARBA00023139"/>
    </source>
</evidence>
<keyword evidence="9" id="KW-0458">Lysosome</keyword>